<dbReference type="SUPFAM" id="SSF53850">
    <property type="entry name" value="Periplasmic binding protein-like II"/>
    <property type="match status" value="1"/>
</dbReference>
<dbReference type="InterPro" id="IPR050811">
    <property type="entry name" value="Phosphate_ABC_transporter"/>
</dbReference>
<evidence type="ECO:0000259" key="11">
    <source>
        <dbReference type="Pfam" id="PF12849"/>
    </source>
</evidence>
<evidence type="ECO:0000256" key="3">
    <source>
        <dbReference type="ARBA" id="ARBA00008725"/>
    </source>
</evidence>
<evidence type="ECO:0000313" key="12">
    <source>
        <dbReference type="EMBL" id="TDW20609.1"/>
    </source>
</evidence>
<evidence type="ECO:0000256" key="10">
    <source>
        <dbReference type="RuleBase" id="RU367119"/>
    </source>
</evidence>
<accession>A0A4R7ZRN9</accession>
<dbReference type="PANTHER" id="PTHR30570">
    <property type="entry name" value="PERIPLASMIC PHOSPHATE BINDING COMPONENT OF PHOSPHATE ABC TRANSPORTER"/>
    <property type="match status" value="1"/>
</dbReference>
<reference evidence="12 13" key="1">
    <citation type="submission" date="2019-03" db="EMBL/GenBank/DDBJ databases">
        <title>Genomic Encyclopedia of Type Strains, Phase IV (KMG-IV): sequencing the most valuable type-strain genomes for metagenomic binning, comparative biology and taxonomic classification.</title>
        <authorList>
            <person name="Goeker M."/>
        </authorList>
    </citation>
    <scope>NUCLEOTIDE SEQUENCE [LARGE SCALE GENOMIC DNA]</scope>
    <source>
        <strain evidence="12 13">DSM 28867</strain>
    </source>
</reference>
<keyword evidence="13" id="KW-1185">Reference proteome</keyword>
<dbReference type="CDD" id="cd13653">
    <property type="entry name" value="PBP2_phosphate_like_1"/>
    <property type="match status" value="1"/>
</dbReference>
<dbReference type="Gene3D" id="3.40.190.10">
    <property type="entry name" value="Periplasmic binding protein-like II"/>
    <property type="match status" value="2"/>
</dbReference>
<dbReference type="EMBL" id="SODD01000011">
    <property type="protein sequence ID" value="TDW20609.1"/>
    <property type="molecule type" value="Genomic_DNA"/>
</dbReference>
<comment type="caution">
    <text evidence="12">The sequence shown here is derived from an EMBL/GenBank/DDBJ whole genome shotgun (WGS) entry which is preliminary data.</text>
</comment>
<evidence type="ECO:0000256" key="5">
    <source>
        <dbReference type="ARBA" id="ARBA00022448"/>
    </source>
</evidence>
<evidence type="ECO:0000313" key="13">
    <source>
        <dbReference type="Proteomes" id="UP000294743"/>
    </source>
</evidence>
<evidence type="ECO:0000256" key="1">
    <source>
        <dbReference type="ARBA" id="ARBA00002841"/>
    </source>
</evidence>
<feature type="domain" description="PBP" evidence="11">
    <location>
        <begin position="25"/>
        <end position="253"/>
    </location>
</feature>
<keyword evidence="9 10" id="KW-0449">Lipoprotein</keyword>
<evidence type="ECO:0000256" key="2">
    <source>
        <dbReference type="ARBA" id="ARBA00004193"/>
    </source>
</evidence>
<dbReference type="InterPro" id="IPR011862">
    <property type="entry name" value="Phos-bd"/>
</dbReference>
<keyword evidence="5 10" id="KW-0813">Transport</keyword>
<sequence length="269" mass="28851">MKKIGTILSLCCILVISGCGGRSTSEGITSMIIGGSTSIQPLMESIAETYNEKNDALVSIQGGGSSVGIKGTEDGTFQLGMVSRELKPEEAKQLDQTIIALDGIVVVVHKDNPVDSITMEQLKDIYTGKITNWKNIGGANKEIAVVSREEGSGTRDGFESIVGFSSSDLIRNSDIQNATGSIISDVSVNEHGIGYISLGSLSDSVKVLKIDGVLPSEESVKDGTYKIQRAFLLVQKKGEKQGSELFDFIFSEEGKKLIEAHNYIPVERK</sequence>
<keyword evidence="10" id="KW-0472">Membrane</keyword>
<dbReference type="AlphaFoldDB" id="A0A4R7ZRN9"/>
<dbReference type="PANTHER" id="PTHR30570:SF1">
    <property type="entry name" value="PHOSPHATE-BINDING PROTEIN PSTS"/>
    <property type="match status" value="1"/>
</dbReference>
<name>A0A4R7ZRN9_9FIRM</name>
<dbReference type="Proteomes" id="UP000294743">
    <property type="component" value="Unassembled WGS sequence"/>
</dbReference>
<dbReference type="InterPro" id="IPR024370">
    <property type="entry name" value="PBP_domain"/>
</dbReference>
<keyword evidence="7" id="KW-0732">Signal</keyword>
<gene>
    <name evidence="12" type="ORF">EDD63_11121</name>
</gene>
<dbReference type="GO" id="GO:0006817">
    <property type="term" value="P:phosphate ion transport"/>
    <property type="evidence" value="ECO:0007669"/>
    <property type="project" value="UniProtKB-UniRule"/>
</dbReference>
<evidence type="ECO:0000256" key="7">
    <source>
        <dbReference type="ARBA" id="ARBA00022729"/>
    </source>
</evidence>
<dbReference type="Pfam" id="PF12849">
    <property type="entry name" value="PBP_like_2"/>
    <property type="match status" value="1"/>
</dbReference>
<comment type="subunit">
    <text evidence="4 10">The complex is composed of two ATP-binding proteins (PstB), two transmembrane proteins (PstC and PstA) and a solute-binding protein (PstS).</text>
</comment>
<comment type="function">
    <text evidence="1">Part of the ABC transporter complex PstSACB involved in phosphate import.</text>
</comment>
<keyword evidence="6 10" id="KW-0592">Phosphate transport</keyword>
<comment type="function">
    <text evidence="10">Involved in the system for phosphate transport across the cytoplasmic membrane.</text>
</comment>
<keyword evidence="10" id="KW-1003">Cell membrane</keyword>
<comment type="similarity">
    <text evidence="3 10">Belongs to the PstS family.</text>
</comment>
<dbReference type="PROSITE" id="PS51257">
    <property type="entry name" value="PROKAR_LIPOPROTEIN"/>
    <property type="match status" value="1"/>
</dbReference>
<proteinExistence type="inferred from homology"/>
<evidence type="ECO:0000256" key="4">
    <source>
        <dbReference type="ARBA" id="ARBA00011529"/>
    </source>
</evidence>
<dbReference type="GO" id="GO:0005886">
    <property type="term" value="C:plasma membrane"/>
    <property type="evidence" value="ECO:0007669"/>
    <property type="project" value="UniProtKB-SubCell"/>
</dbReference>
<organism evidence="12 13">
    <name type="scientific">Breznakia blatticola</name>
    <dbReference type="NCBI Taxonomy" id="1754012"/>
    <lineage>
        <taxon>Bacteria</taxon>
        <taxon>Bacillati</taxon>
        <taxon>Bacillota</taxon>
        <taxon>Erysipelotrichia</taxon>
        <taxon>Erysipelotrichales</taxon>
        <taxon>Erysipelotrichaceae</taxon>
        <taxon>Breznakia</taxon>
    </lineage>
</organism>
<comment type="subcellular location">
    <subcellularLocation>
        <location evidence="2 10">Cell membrane</location>
        <topology evidence="2 10">Lipid-anchor</topology>
    </subcellularLocation>
</comment>
<evidence type="ECO:0000256" key="6">
    <source>
        <dbReference type="ARBA" id="ARBA00022592"/>
    </source>
</evidence>
<protein>
    <recommendedName>
        <fullName evidence="10">Phosphate-binding protein</fullName>
    </recommendedName>
</protein>
<evidence type="ECO:0000256" key="9">
    <source>
        <dbReference type="ARBA" id="ARBA00023288"/>
    </source>
</evidence>
<dbReference type="NCBIfam" id="TIGR02136">
    <property type="entry name" value="ptsS_2"/>
    <property type="match status" value="1"/>
</dbReference>
<dbReference type="GO" id="GO:0042301">
    <property type="term" value="F:phosphate ion binding"/>
    <property type="evidence" value="ECO:0007669"/>
    <property type="project" value="UniProtKB-UniRule"/>
</dbReference>
<keyword evidence="8 10" id="KW-0564">Palmitate</keyword>
<evidence type="ECO:0000256" key="8">
    <source>
        <dbReference type="ARBA" id="ARBA00023139"/>
    </source>
</evidence>
<dbReference type="RefSeq" id="WP_166667545.1">
    <property type="nucleotide sequence ID" value="NZ_SODD01000011.1"/>
</dbReference>